<dbReference type="EMBL" id="KV454539">
    <property type="protein sequence ID" value="ODV68695.1"/>
    <property type="molecule type" value="Genomic_DNA"/>
</dbReference>
<dbReference type="GeneID" id="30998384"/>
<comment type="similarity">
    <text evidence="1">Belongs to the MDM20/NAA25 family.</text>
</comment>
<dbReference type="OrthoDB" id="1874341at2759"/>
<sequence>SSDEILEAINQGSYQYAQSQLTKKLKQFPTKSYYWALQYYYLFSTGKFDEALNKSVELKSKVPSDPNTLNVLYDLFIKLGKANYANEIFENAIKKYPNQSIILNWFKKSLENFDIKNLQKSSLQLSKFNKSNELYSSWASFGYFLLTNLPNLSDKEKTLYQTLSLKLIDDSKGLNNQLAYVMTKVYSQQLKFEKIVELIDGLPESEVDLDLTIIYCKSLYNLQNWTLLKEKSSNLLFVDNFNDFDTWCYYIESCNNLSVPKKDVQFDTNSRNSYLAKIHLDTVYNVDLTDSITQYYNKFKSKPCLLIDLQKYINESNKQVLIPLLDIETTNVDVMVNVYKLKKYYSLDSTTDLSTVYNPKDPQTFDLVLEDQIGSIPTSTPNKIIEKIIILEYLHSKDSQNYKIESWLINLYSLINCSSLSLYHYQNLKIKMIQHDTLSYKILPSLHPSMLNHLIEFYKFYLTADLEVQDNLYKAFEQGILNKLQDFLNFGSRISNSASKYLIVLEILKFSRISSSDYYGYFIKLIKSLKNNILAEDFNLSDNRDSTTDIKFTNGLVNFTKEEIGQIYPNMIKNEEYIKLNLLKELIIIENDSDQISKLFKGFNKILSDSKIKSHLTNFENWLFKIYLTFFKIFKLDDTKEQEVSTLINYLSKNLKIDKIKSLYFNNLNHFDWNYNHILINLYDF</sequence>
<dbReference type="AlphaFoldDB" id="A0A1E4RNM4"/>
<dbReference type="PANTHER" id="PTHR22767">
    <property type="entry name" value="N-TERMINAL ACETYLTRANSFERASE-RELATED"/>
    <property type="match status" value="1"/>
</dbReference>
<dbReference type="InterPro" id="IPR011990">
    <property type="entry name" value="TPR-like_helical_dom_sf"/>
</dbReference>
<proteinExistence type="inferred from homology"/>
<dbReference type="GO" id="GO:0031416">
    <property type="term" value="C:NatB complex"/>
    <property type="evidence" value="ECO:0007669"/>
    <property type="project" value="TreeGrafter"/>
</dbReference>
<dbReference type="Gene3D" id="1.25.40.10">
    <property type="entry name" value="Tetratricopeptide repeat domain"/>
    <property type="match status" value="1"/>
</dbReference>
<keyword evidence="3" id="KW-1185">Reference proteome</keyword>
<reference evidence="3" key="1">
    <citation type="submission" date="2016-05" db="EMBL/GenBank/DDBJ databases">
        <title>Comparative genomics of biotechnologically important yeasts.</title>
        <authorList>
            <consortium name="DOE Joint Genome Institute"/>
            <person name="Riley R."/>
            <person name="Haridas S."/>
            <person name="Wolfe K.H."/>
            <person name="Lopes M.R."/>
            <person name="Hittinger C.T."/>
            <person name="Goker M."/>
            <person name="Salamov A."/>
            <person name="Wisecaver J."/>
            <person name="Long T.M."/>
            <person name="Aerts A.L."/>
            <person name="Barry K."/>
            <person name="Choi C."/>
            <person name="Clum A."/>
            <person name="Coughlan A.Y."/>
            <person name="Deshpande S."/>
            <person name="Douglass A.P."/>
            <person name="Hanson S.J."/>
            <person name="Klenk H.-P."/>
            <person name="Labutti K."/>
            <person name="Lapidus A."/>
            <person name="Lindquist E."/>
            <person name="Lipzen A."/>
            <person name="Meier-Kolthoff J.P."/>
            <person name="Ohm R.A."/>
            <person name="Otillar R.P."/>
            <person name="Pangilinan J."/>
            <person name="Peng Y."/>
            <person name="Rokas A."/>
            <person name="Rosa C.A."/>
            <person name="Scheuner C."/>
            <person name="Sibirny A.A."/>
            <person name="Slot J.C."/>
            <person name="Stielow J.B."/>
            <person name="Sun H."/>
            <person name="Kurtzman C.P."/>
            <person name="Blackwell M."/>
            <person name="Grigoriev I.V."/>
            <person name="Jeffries T.W."/>
        </authorList>
    </citation>
    <scope>NUCLEOTIDE SEQUENCE [LARGE SCALE GENOMIC DNA]</scope>
    <source>
        <strain evidence="3">NRRL Y-1933</strain>
    </source>
</reference>
<protein>
    <recommendedName>
        <fullName evidence="4">TPR-like protein</fullName>
    </recommendedName>
</protein>
<dbReference type="Proteomes" id="UP000095085">
    <property type="component" value="Unassembled WGS sequence"/>
</dbReference>
<dbReference type="SUPFAM" id="SSF48452">
    <property type="entry name" value="TPR-like"/>
    <property type="match status" value="1"/>
</dbReference>
<evidence type="ECO:0000313" key="3">
    <source>
        <dbReference type="Proteomes" id="UP000095085"/>
    </source>
</evidence>
<dbReference type="Pfam" id="PF09797">
    <property type="entry name" value="NatB_MDM20"/>
    <property type="match status" value="1"/>
</dbReference>
<evidence type="ECO:0008006" key="4">
    <source>
        <dbReference type="Google" id="ProtNLM"/>
    </source>
</evidence>
<dbReference type="PANTHER" id="PTHR22767:SF3">
    <property type="entry name" value="N-ALPHA-ACETYLTRANSFERASE 25, NATB AUXILIARY SUBUNIT"/>
    <property type="match status" value="1"/>
</dbReference>
<evidence type="ECO:0000313" key="2">
    <source>
        <dbReference type="EMBL" id="ODV68695.1"/>
    </source>
</evidence>
<dbReference type="RefSeq" id="XP_020077762.1">
    <property type="nucleotide sequence ID" value="XM_020223835.1"/>
</dbReference>
<evidence type="ECO:0000256" key="1">
    <source>
        <dbReference type="ARBA" id="ARBA00006298"/>
    </source>
</evidence>
<name>A0A1E4RNM4_9ASCO</name>
<dbReference type="InterPro" id="IPR019183">
    <property type="entry name" value="NAA25_NatB_aux_su"/>
</dbReference>
<organism evidence="2 3">
    <name type="scientific">Hyphopichia burtonii NRRL Y-1933</name>
    <dbReference type="NCBI Taxonomy" id="984485"/>
    <lineage>
        <taxon>Eukaryota</taxon>
        <taxon>Fungi</taxon>
        <taxon>Dikarya</taxon>
        <taxon>Ascomycota</taxon>
        <taxon>Saccharomycotina</taxon>
        <taxon>Pichiomycetes</taxon>
        <taxon>Debaryomycetaceae</taxon>
        <taxon>Hyphopichia</taxon>
    </lineage>
</organism>
<feature type="non-terminal residue" evidence="2">
    <location>
        <position position="1"/>
    </location>
</feature>
<feature type="non-terminal residue" evidence="2">
    <location>
        <position position="685"/>
    </location>
</feature>
<accession>A0A1E4RNM4</accession>
<gene>
    <name evidence="2" type="ORF">HYPBUDRAFT_88888</name>
</gene>
<dbReference type="STRING" id="984485.A0A1E4RNM4"/>